<dbReference type="GO" id="GO:0031514">
    <property type="term" value="C:motile cilium"/>
    <property type="evidence" value="ECO:0007669"/>
    <property type="project" value="TreeGrafter"/>
</dbReference>
<dbReference type="GO" id="GO:0042073">
    <property type="term" value="P:intraciliary transport"/>
    <property type="evidence" value="ECO:0007669"/>
    <property type="project" value="InterPro"/>
</dbReference>
<dbReference type="OrthoDB" id="2119217at2759"/>
<gene>
    <name evidence="9" type="primary">Aste57867_505</name>
    <name evidence="8" type="ORF">As57867_000504</name>
    <name evidence="9" type="ORF">ASTE57867_505</name>
</gene>
<feature type="compositionally biased region" description="Basic and acidic residues" evidence="7">
    <location>
        <begin position="165"/>
        <end position="176"/>
    </location>
</feature>
<evidence type="ECO:0000256" key="7">
    <source>
        <dbReference type="SAM" id="MobiDB-lite"/>
    </source>
</evidence>
<proteinExistence type="inferred from homology"/>
<evidence type="ECO:0000256" key="3">
    <source>
        <dbReference type="ARBA" id="ARBA00022490"/>
    </source>
</evidence>
<evidence type="ECO:0000313" key="8">
    <source>
        <dbReference type="EMBL" id="KAF0720182.1"/>
    </source>
</evidence>
<dbReference type="EMBL" id="CAADRA010000026">
    <property type="protein sequence ID" value="VFT77730.1"/>
    <property type="molecule type" value="Genomic_DNA"/>
</dbReference>
<feature type="compositionally biased region" description="Basic and acidic residues" evidence="7">
    <location>
        <begin position="49"/>
        <end position="65"/>
    </location>
</feature>
<keyword evidence="6" id="KW-0966">Cell projection</keyword>
<feature type="region of interest" description="Disordered" evidence="7">
    <location>
        <begin position="1"/>
        <end position="240"/>
    </location>
</feature>
<keyword evidence="10" id="KW-1185">Reference proteome</keyword>
<dbReference type="Pfam" id="PF12317">
    <property type="entry name" value="IFT46_B_C"/>
    <property type="match status" value="1"/>
</dbReference>
<dbReference type="GO" id="GO:0005815">
    <property type="term" value="C:microtubule organizing center"/>
    <property type="evidence" value="ECO:0007669"/>
    <property type="project" value="TreeGrafter"/>
</dbReference>
<reference evidence="9 10" key="1">
    <citation type="submission" date="2019-03" db="EMBL/GenBank/DDBJ databases">
        <authorList>
            <person name="Gaulin E."/>
            <person name="Dumas B."/>
        </authorList>
    </citation>
    <scope>NUCLEOTIDE SEQUENCE [LARGE SCALE GENOMIC DNA]</scope>
    <source>
        <strain evidence="9">CBS 568.67</strain>
    </source>
</reference>
<protein>
    <submittedName>
        <fullName evidence="9">Aste57867_505 protein</fullName>
    </submittedName>
</protein>
<sequence>MSDTEEHGKTELDDQSMDEVYDMADDLDESVDTVQGSPVKPESMLLMGKRKDAPPMDDVPRRVDKDDSDDEPPEIPGSPMKMMTQSIASSFRPSTDDSDAIHSNDKASSSSSSEDEYETDKQSRKERIKAKSEAKTPPKPHEAMRDALKESPSLIDKALSMTTTHESEALPSRRAENPSLSSEAKEAPKPRKASKRHQVPRTSSPPLRAPEIAHELTSPEDTASTRKKTPPTASAEDYPSDIQRLLQYVDEFKPEVTELPTYVQAFVPDYVPSIGSPYEGAHVLRPDDLDDPIGVQVLAEPGAVQSNVAELQLMLKSDYKPIHAAWELPVLSIEHAHEHPEEINAWITSVAKVQASKPLYQVHYSKPMPSIDSLMDVWPEDVERLVCAMPTSMAPATLNVTLPEYIRIVCGVLDIPVHNHHLREALHVLFTVYEAFASNPHFAQS</sequence>
<name>A0A485K2Z4_9STRA</name>
<keyword evidence="5" id="KW-0206">Cytoskeleton</keyword>
<reference evidence="8" key="2">
    <citation type="submission" date="2019-06" db="EMBL/GenBank/DDBJ databases">
        <title>Genomics analysis of Aphanomyces spp. identifies a new class of oomycete effector associated with host adaptation.</title>
        <authorList>
            <person name="Gaulin E."/>
        </authorList>
    </citation>
    <scope>NUCLEOTIDE SEQUENCE</scope>
    <source>
        <strain evidence="8">CBS 578.67</strain>
    </source>
</reference>
<feature type="compositionally biased region" description="Polar residues" evidence="7">
    <location>
        <begin position="83"/>
        <end position="93"/>
    </location>
</feature>
<keyword evidence="3" id="KW-0963">Cytoplasm</keyword>
<dbReference type="Proteomes" id="UP000332933">
    <property type="component" value="Unassembled WGS sequence"/>
</dbReference>
<evidence type="ECO:0000256" key="6">
    <source>
        <dbReference type="ARBA" id="ARBA00023273"/>
    </source>
</evidence>
<evidence type="ECO:0000256" key="1">
    <source>
        <dbReference type="ARBA" id="ARBA00004120"/>
    </source>
</evidence>
<dbReference type="InterPro" id="IPR022088">
    <property type="entry name" value="Intraflagellar_transp_cmplxB"/>
</dbReference>
<evidence type="ECO:0000256" key="5">
    <source>
        <dbReference type="ARBA" id="ARBA00023212"/>
    </source>
</evidence>
<feature type="compositionally biased region" description="Acidic residues" evidence="7">
    <location>
        <begin position="13"/>
        <end position="31"/>
    </location>
</feature>
<dbReference type="AlphaFoldDB" id="A0A485K2Z4"/>
<dbReference type="GO" id="GO:0030992">
    <property type="term" value="C:intraciliary transport particle B"/>
    <property type="evidence" value="ECO:0007669"/>
    <property type="project" value="TreeGrafter"/>
</dbReference>
<dbReference type="PANTHER" id="PTHR13376:SF0">
    <property type="entry name" value="INTRAFLAGELLAR TRANSPORT PROTEIN 46 HOMOLOG"/>
    <property type="match status" value="1"/>
</dbReference>
<evidence type="ECO:0000313" key="9">
    <source>
        <dbReference type="EMBL" id="VFT77730.1"/>
    </source>
</evidence>
<evidence type="ECO:0000313" key="10">
    <source>
        <dbReference type="Proteomes" id="UP000332933"/>
    </source>
</evidence>
<comment type="similarity">
    <text evidence="2">Belongs to the IFT46 family.</text>
</comment>
<dbReference type="PANTHER" id="PTHR13376">
    <property type="entry name" value="INTRAFLAGELLAR TRANSPORT PROTEIN 46 HOMOLOG"/>
    <property type="match status" value="1"/>
</dbReference>
<feature type="compositionally biased region" description="Basic residues" evidence="7">
    <location>
        <begin position="190"/>
        <end position="199"/>
    </location>
</feature>
<comment type="subcellular location">
    <subcellularLocation>
        <location evidence="1">Cytoplasm</location>
        <location evidence="1">Cytoskeleton</location>
        <location evidence="1">Cilium basal body</location>
    </subcellularLocation>
</comment>
<dbReference type="EMBL" id="VJMH01000026">
    <property type="protein sequence ID" value="KAF0720182.1"/>
    <property type="molecule type" value="Genomic_DNA"/>
</dbReference>
<dbReference type="GO" id="GO:0060271">
    <property type="term" value="P:cilium assembly"/>
    <property type="evidence" value="ECO:0007669"/>
    <property type="project" value="TreeGrafter"/>
</dbReference>
<feature type="compositionally biased region" description="Basic and acidic residues" evidence="7">
    <location>
        <begin position="1"/>
        <end position="12"/>
    </location>
</feature>
<evidence type="ECO:0000256" key="2">
    <source>
        <dbReference type="ARBA" id="ARBA00007700"/>
    </source>
</evidence>
<feature type="compositionally biased region" description="Basic and acidic residues" evidence="7">
    <location>
        <begin position="119"/>
        <end position="149"/>
    </location>
</feature>
<keyword evidence="4" id="KW-0969">Cilium</keyword>
<evidence type="ECO:0000256" key="4">
    <source>
        <dbReference type="ARBA" id="ARBA00023069"/>
    </source>
</evidence>
<accession>A0A485K2Z4</accession>
<organism evidence="9 10">
    <name type="scientific">Aphanomyces stellatus</name>
    <dbReference type="NCBI Taxonomy" id="120398"/>
    <lineage>
        <taxon>Eukaryota</taxon>
        <taxon>Sar</taxon>
        <taxon>Stramenopiles</taxon>
        <taxon>Oomycota</taxon>
        <taxon>Saprolegniomycetes</taxon>
        <taxon>Saprolegniales</taxon>
        <taxon>Verrucalvaceae</taxon>
        <taxon>Aphanomyces</taxon>
    </lineage>
</organism>